<reference evidence="1" key="1">
    <citation type="submission" date="2023-04" db="EMBL/GenBank/DDBJ databases">
        <title>A chromosome-level genome assembly of the parasitoid wasp Eretmocerus hayati.</title>
        <authorList>
            <person name="Zhong Y."/>
            <person name="Liu S."/>
            <person name="Liu Y."/>
        </authorList>
    </citation>
    <scope>NUCLEOTIDE SEQUENCE</scope>
    <source>
        <strain evidence="1">ZJU_SS_LIU_2023</strain>
    </source>
</reference>
<gene>
    <name evidence="1" type="ORF">QAD02_019829</name>
</gene>
<dbReference type="Proteomes" id="UP001239111">
    <property type="component" value="Chromosome 1"/>
</dbReference>
<name>A0ACC2PKY8_9HYME</name>
<organism evidence="1 2">
    <name type="scientific">Eretmocerus hayati</name>
    <dbReference type="NCBI Taxonomy" id="131215"/>
    <lineage>
        <taxon>Eukaryota</taxon>
        <taxon>Metazoa</taxon>
        <taxon>Ecdysozoa</taxon>
        <taxon>Arthropoda</taxon>
        <taxon>Hexapoda</taxon>
        <taxon>Insecta</taxon>
        <taxon>Pterygota</taxon>
        <taxon>Neoptera</taxon>
        <taxon>Endopterygota</taxon>
        <taxon>Hymenoptera</taxon>
        <taxon>Apocrita</taxon>
        <taxon>Proctotrupomorpha</taxon>
        <taxon>Chalcidoidea</taxon>
        <taxon>Aphelinidae</taxon>
        <taxon>Aphelininae</taxon>
        <taxon>Eretmocerus</taxon>
    </lineage>
</organism>
<keyword evidence="2" id="KW-1185">Reference proteome</keyword>
<dbReference type="EMBL" id="CM056741">
    <property type="protein sequence ID" value="KAJ8684037.1"/>
    <property type="molecule type" value="Genomic_DNA"/>
</dbReference>
<sequence length="539" mass="60094">MGKSKKKTRKPRYVPPGGQHQNIVTPVKKPSVREALQDRVENKGPRSRADGYLYQGIYTPDTPEVVAERRKKFAARPKAFSPLQTITRTKYRGLYINHKQPVDALPSSDVVLERLQVPHRVPKHDRIVSLTDAEEVYEAIIEANADGKVNPIYARNEPLLPDDVNPFEGVLPGYIAHNGPQDLHRDNNKTLGTLHPSVYYAGVYSFTEIHPEDGYAESVLVVRSCRKKGGIAKIWLMIAKEDFHKLNEILAKISNELCEAGENFHEIGVNCSAPSNHKCFLITPTFCKDHGIRYEVVCQRDGDMVVVDQYVIHGVVNLEENESISMNFGSKRWSDSGWKFFDCGCKKSGISFLPPVSEKDHACPERGCSSIFFTQSELRRHMELLHGDTPVQRLFVCHRCCGHYVTEAFLNKHAETCGSKKRTTTKKLCLRCNQSFLDLPAHLKKCQKSCPHCGKPQSARGYDPHVTRCPSRPINPPVGSSVNIPTQDKSVQTDGRLGGHCLQLSQSLPQGPLVLSGLCFACGVINDHASGCPDGPQLL</sequence>
<comment type="caution">
    <text evidence="1">The sequence shown here is derived from an EMBL/GenBank/DDBJ whole genome shotgun (WGS) entry which is preliminary data.</text>
</comment>
<evidence type="ECO:0000313" key="1">
    <source>
        <dbReference type="EMBL" id="KAJ8684037.1"/>
    </source>
</evidence>
<accession>A0ACC2PKY8</accession>
<protein>
    <submittedName>
        <fullName evidence="1">Uncharacterized protein</fullName>
    </submittedName>
</protein>
<evidence type="ECO:0000313" key="2">
    <source>
        <dbReference type="Proteomes" id="UP001239111"/>
    </source>
</evidence>
<proteinExistence type="predicted"/>